<feature type="compositionally biased region" description="Basic and acidic residues" evidence="11">
    <location>
        <begin position="876"/>
        <end position="885"/>
    </location>
</feature>
<dbReference type="SMART" id="SM00849">
    <property type="entry name" value="Lactamase_B"/>
    <property type="match status" value="1"/>
</dbReference>
<feature type="domain" description="Metallo-beta-lactamase" evidence="12">
    <location>
        <begin position="564"/>
        <end position="785"/>
    </location>
</feature>
<dbReference type="GO" id="GO:1990180">
    <property type="term" value="P:mitochondrial tRNA 3'-end processing"/>
    <property type="evidence" value="ECO:0007669"/>
    <property type="project" value="TreeGrafter"/>
</dbReference>
<keyword evidence="8" id="KW-0255">Endonuclease</keyword>
<comment type="caution">
    <text evidence="13">The sequence shown here is derived from an EMBL/GenBank/DDBJ whole genome shotgun (WGS) entry which is preliminary data.</text>
</comment>
<dbReference type="Gene3D" id="3.60.15.10">
    <property type="entry name" value="Ribonuclease Z/Hydroxyacylglutathione hydrolase-like"/>
    <property type="match status" value="2"/>
</dbReference>
<dbReference type="EC" id="3.1.26.11" evidence="4"/>
<reference evidence="13" key="1">
    <citation type="submission" date="2020-05" db="EMBL/GenBank/DDBJ databases">
        <title>Phylogenomic resolution of chytrid fungi.</title>
        <authorList>
            <person name="Stajich J.E."/>
            <person name="Amses K."/>
            <person name="Simmons R."/>
            <person name="Seto K."/>
            <person name="Myers J."/>
            <person name="Bonds A."/>
            <person name="Quandt C.A."/>
            <person name="Barry K."/>
            <person name="Liu P."/>
            <person name="Grigoriev I."/>
            <person name="Longcore J.E."/>
            <person name="James T.Y."/>
        </authorList>
    </citation>
    <scope>NUCLEOTIDE SEQUENCE</scope>
    <source>
        <strain evidence="13">JEL0379</strain>
    </source>
</reference>
<evidence type="ECO:0000256" key="3">
    <source>
        <dbReference type="ARBA" id="ARBA00007823"/>
    </source>
</evidence>
<evidence type="ECO:0000256" key="7">
    <source>
        <dbReference type="ARBA" id="ARBA00022723"/>
    </source>
</evidence>
<keyword evidence="10" id="KW-0862">Zinc</keyword>
<evidence type="ECO:0000256" key="9">
    <source>
        <dbReference type="ARBA" id="ARBA00022801"/>
    </source>
</evidence>
<comment type="catalytic activity">
    <reaction evidence="1">
        <text>Endonucleolytic cleavage of RNA, removing extra 3' nucleotides from tRNA precursor, generating 3' termini of tRNAs. A 3'-hydroxy group is left at the tRNA terminus and a 5'-phosphoryl group is left at the trailer molecule.</text>
        <dbReference type="EC" id="3.1.26.11"/>
    </reaction>
</comment>
<organism evidence="13 14">
    <name type="scientific">Geranomyces variabilis</name>
    <dbReference type="NCBI Taxonomy" id="109894"/>
    <lineage>
        <taxon>Eukaryota</taxon>
        <taxon>Fungi</taxon>
        <taxon>Fungi incertae sedis</taxon>
        <taxon>Chytridiomycota</taxon>
        <taxon>Chytridiomycota incertae sedis</taxon>
        <taxon>Chytridiomycetes</taxon>
        <taxon>Spizellomycetales</taxon>
        <taxon>Powellomycetaceae</taxon>
        <taxon>Geranomyces</taxon>
    </lineage>
</organism>
<dbReference type="GO" id="GO:0046872">
    <property type="term" value="F:metal ion binding"/>
    <property type="evidence" value="ECO:0007669"/>
    <property type="project" value="UniProtKB-KW"/>
</dbReference>
<dbReference type="InterPro" id="IPR027794">
    <property type="entry name" value="tRNase_Z_dom"/>
</dbReference>
<dbReference type="GO" id="GO:0042781">
    <property type="term" value="F:3'-tRNA processing endoribonuclease activity"/>
    <property type="evidence" value="ECO:0007669"/>
    <property type="project" value="UniProtKB-EC"/>
</dbReference>
<keyword evidence="5" id="KW-0819">tRNA processing</keyword>
<evidence type="ECO:0000256" key="11">
    <source>
        <dbReference type="SAM" id="MobiDB-lite"/>
    </source>
</evidence>
<dbReference type="InterPro" id="IPR001279">
    <property type="entry name" value="Metallo-B-lactamas"/>
</dbReference>
<feature type="compositionally biased region" description="Gly residues" evidence="11">
    <location>
        <begin position="887"/>
        <end position="897"/>
    </location>
</feature>
<dbReference type="CDD" id="cd07718">
    <property type="entry name" value="RNaseZ_ELAC1_ELAC2-C-term-like_MBL-fold"/>
    <property type="match status" value="1"/>
</dbReference>
<dbReference type="GO" id="GO:0005739">
    <property type="term" value="C:mitochondrion"/>
    <property type="evidence" value="ECO:0007669"/>
    <property type="project" value="TreeGrafter"/>
</dbReference>
<dbReference type="Pfam" id="PF13691">
    <property type="entry name" value="Lactamase_B_4"/>
    <property type="match status" value="1"/>
</dbReference>
<evidence type="ECO:0000313" key="14">
    <source>
        <dbReference type="Proteomes" id="UP001212152"/>
    </source>
</evidence>
<dbReference type="InterPro" id="IPR036866">
    <property type="entry name" value="RibonucZ/Hydroxyglut_hydro"/>
</dbReference>
<feature type="region of interest" description="Disordered" evidence="11">
    <location>
        <begin position="867"/>
        <end position="905"/>
    </location>
</feature>
<name>A0AAD5XMB9_9FUNG</name>
<protein>
    <recommendedName>
        <fullName evidence="4">ribonuclease Z</fullName>
        <ecNumber evidence="4">3.1.26.11</ecNumber>
    </recommendedName>
</protein>
<comment type="similarity">
    <text evidence="3">Belongs to the RNase Z family.</text>
</comment>
<keyword evidence="14" id="KW-1185">Reference proteome</keyword>
<evidence type="ECO:0000256" key="5">
    <source>
        <dbReference type="ARBA" id="ARBA00022694"/>
    </source>
</evidence>
<gene>
    <name evidence="13" type="primary">ELAC2_2</name>
    <name evidence="13" type="ORF">HDU87_008124</name>
</gene>
<accession>A0AAD5XMB9</accession>
<evidence type="ECO:0000256" key="10">
    <source>
        <dbReference type="ARBA" id="ARBA00022833"/>
    </source>
</evidence>
<dbReference type="SUPFAM" id="SSF56281">
    <property type="entry name" value="Metallo-hydrolase/oxidoreductase"/>
    <property type="match status" value="2"/>
</dbReference>
<dbReference type="InterPro" id="IPR047151">
    <property type="entry name" value="RNZ2-like"/>
</dbReference>
<evidence type="ECO:0000259" key="12">
    <source>
        <dbReference type="SMART" id="SM00849"/>
    </source>
</evidence>
<keyword evidence="7" id="KW-0479">Metal-binding</keyword>
<evidence type="ECO:0000256" key="8">
    <source>
        <dbReference type="ARBA" id="ARBA00022759"/>
    </source>
</evidence>
<dbReference type="EMBL" id="JADGJQ010000080">
    <property type="protein sequence ID" value="KAJ3172264.1"/>
    <property type="molecule type" value="Genomic_DNA"/>
</dbReference>
<proteinExistence type="inferred from homology"/>
<dbReference type="Proteomes" id="UP001212152">
    <property type="component" value="Unassembled WGS sequence"/>
</dbReference>
<dbReference type="AlphaFoldDB" id="A0AAD5XMB9"/>
<evidence type="ECO:0000256" key="4">
    <source>
        <dbReference type="ARBA" id="ARBA00012477"/>
    </source>
</evidence>
<comment type="cofactor">
    <cofactor evidence="2">
        <name>Zn(2+)</name>
        <dbReference type="ChEBI" id="CHEBI:29105"/>
    </cofactor>
</comment>
<evidence type="ECO:0000313" key="13">
    <source>
        <dbReference type="EMBL" id="KAJ3172264.1"/>
    </source>
</evidence>
<keyword evidence="6" id="KW-0540">Nuclease</keyword>
<evidence type="ECO:0000256" key="1">
    <source>
        <dbReference type="ARBA" id="ARBA00000402"/>
    </source>
</evidence>
<evidence type="ECO:0000256" key="6">
    <source>
        <dbReference type="ARBA" id="ARBA00022722"/>
    </source>
</evidence>
<evidence type="ECO:0000256" key="2">
    <source>
        <dbReference type="ARBA" id="ARBA00001947"/>
    </source>
</evidence>
<sequence>MKSFIQILGTETGDTTPAVMFVADGQRYLFNAGEGTQRFCIENRVRLARLSNVFLTRVKWDTCGGLPGMLLSLASAGNQEISVHGGKNLNHFMASTRHFVYRMSSVVRTFEFPDEAMAYEDDNLTALPVTVYPVSAKRTFEDGVDGGSKRAKVLGADGAAAPAISISEVDPWSEGSLSQSTTNRTAPDASWRRTDDVYSRLDAQEALVFNREIIGQMFSTGEDLSVDIGSRENFKPRADKPVAASGIDYAFPNIQDGKLDHKKLVRLPNSAPNLGVTSYICNGATLRGKFLVDKANELGVPPRFFGRLCDKKEYVGEDGTTVVWQQVMEPDRPGPVFIIVDCPSTDYIAAIDSEERFAKHYAATTAQPVSIIVHILGDDVIGSPTYRTWMKKFGETTEHIIISRQHCAKPIMFKSSATNIHRLNALDPDLFKIPFYTTEPVPLDNGRLIGIWLDRITSLTLFFAVETLPSKTQIAESMIIYNTEPTRDLDNSEVRSRWSHIDPEGKVLRKFESPHFDAYKEAAATVRGEILATLESEEGGDSPGQDVLLCTLGTGASLPSRFRNVSATLVHIPGDGCILFDAGEGTYGQLYRRFNNATEGPTLDELLAGLKLLFISHMHADHHLGAIKLIQERKRILAKMEGPKPTLYIACPPHYITWLDEFADCDDFGFGVNDGIEFIINDDISGTPRKLANLDGLQAALNLSAVEAISVEHSPYAYALSVAHTTGFKIVYSGDCRPNLDLMKAGGDADVLIHEATFQNDELGSREAQKKRHSTTTEAVIVAARMKARWVLLTHFSQRYPCTPSLGLDLMSAEDQARRRAAVGLAFDLMAVKLGQMRRLPKFFAPLEKLYPKEIANCPDVEEEDLKSMDNLSGDNPKRDADRRGGSRGGRGGNRGGFRGRGRGF</sequence>
<dbReference type="PANTHER" id="PTHR12553:SF49">
    <property type="entry name" value="ZINC PHOSPHODIESTERASE ELAC PROTEIN 2"/>
    <property type="match status" value="1"/>
</dbReference>
<dbReference type="PANTHER" id="PTHR12553">
    <property type="entry name" value="ZINC PHOSPHODIESTERASE ELAC PROTEIN 2"/>
    <property type="match status" value="1"/>
</dbReference>
<dbReference type="Pfam" id="PF12706">
    <property type="entry name" value="Lactamase_B_2"/>
    <property type="match status" value="1"/>
</dbReference>
<keyword evidence="9" id="KW-0378">Hydrolase</keyword>